<dbReference type="OrthoDB" id="6475849at2759"/>
<keyword evidence="4" id="KW-1185">Reference proteome</keyword>
<evidence type="ECO:0000256" key="1">
    <source>
        <dbReference type="ARBA" id="ARBA00007357"/>
    </source>
</evidence>
<dbReference type="PROSITE" id="PS51885">
    <property type="entry name" value="NEPRILYSIN"/>
    <property type="match status" value="1"/>
</dbReference>
<dbReference type="AlphaFoldDB" id="A0A7R9ACW9"/>
<reference evidence="3" key="1">
    <citation type="submission" date="2020-11" db="EMBL/GenBank/DDBJ databases">
        <authorList>
            <person name="Tran Van P."/>
        </authorList>
    </citation>
    <scope>NUCLEOTIDE SEQUENCE</scope>
</reference>
<dbReference type="Gene3D" id="3.40.390.10">
    <property type="entry name" value="Collagenase (Catalytic Domain)"/>
    <property type="match status" value="1"/>
</dbReference>
<dbReference type="EMBL" id="LR903420">
    <property type="protein sequence ID" value="CAD7251878.1"/>
    <property type="molecule type" value="Genomic_DNA"/>
</dbReference>
<evidence type="ECO:0000259" key="2">
    <source>
        <dbReference type="Pfam" id="PF01431"/>
    </source>
</evidence>
<dbReference type="Proteomes" id="UP000677054">
    <property type="component" value="Unassembled WGS sequence"/>
</dbReference>
<organism evidence="3">
    <name type="scientific">Darwinula stevensoni</name>
    <dbReference type="NCBI Taxonomy" id="69355"/>
    <lineage>
        <taxon>Eukaryota</taxon>
        <taxon>Metazoa</taxon>
        <taxon>Ecdysozoa</taxon>
        <taxon>Arthropoda</taxon>
        <taxon>Crustacea</taxon>
        <taxon>Oligostraca</taxon>
        <taxon>Ostracoda</taxon>
        <taxon>Podocopa</taxon>
        <taxon>Podocopida</taxon>
        <taxon>Darwinulocopina</taxon>
        <taxon>Darwinuloidea</taxon>
        <taxon>Darwinulidae</taxon>
        <taxon>Darwinula</taxon>
    </lineage>
</organism>
<dbReference type="InterPro" id="IPR000718">
    <property type="entry name" value="Peptidase_M13"/>
</dbReference>
<dbReference type="InterPro" id="IPR018497">
    <property type="entry name" value="Peptidase_M13_C"/>
</dbReference>
<dbReference type="GO" id="GO:0016485">
    <property type="term" value="P:protein processing"/>
    <property type="evidence" value="ECO:0007669"/>
    <property type="project" value="TreeGrafter"/>
</dbReference>
<evidence type="ECO:0000313" key="4">
    <source>
        <dbReference type="Proteomes" id="UP000677054"/>
    </source>
</evidence>
<gene>
    <name evidence="3" type="ORF">DSTB1V02_LOCUS11640</name>
</gene>
<accession>A0A7R9ACW9</accession>
<dbReference type="GO" id="GO:0005886">
    <property type="term" value="C:plasma membrane"/>
    <property type="evidence" value="ECO:0007669"/>
    <property type="project" value="TreeGrafter"/>
</dbReference>
<dbReference type="PANTHER" id="PTHR11733">
    <property type="entry name" value="ZINC METALLOPROTEASE FAMILY M13 NEPRILYSIN-RELATED"/>
    <property type="match status" value="1"/>
</dbReference>
<dbReference type="SUPFAM" id="SSF55486">
    <property type="entry name" value="Metalloproteases ('zincins'), catalytic domain"/>
    <property type="match status" value="1"/>
</dbReference>
<evidence type="ECO:0000313" key="3">
    <source>
        <dbReference type="EMBL" id="CAD7251878.1"/>
    </source>
</evidence>
<dbReference type="GO" id="GO:0004222">
    <property type="term" value="F:metalloendopeptidase activity"/>
    <property type="evidence" value="ECO:0007669"/>
    <property type="project" value="InterPro"/>
</dbReference>
<dbReference type="EMBL" id="CAJPEV010003903">
    <property type="protein sequence ID" value="CAG0900782.1"/>
    <property type="molecule type" value="Genomic_DNA"/>
</dbReference>
<dbReference type="PANTHER" id="PTHR11733:SF167">
    <property type="entry name" value="FI17812P1-RELATED"/>
    <property type="match status" value="1"/>
</dbReference>
<comment type="similarity">
    <text evidence="1">Belongs to the peptidase M13 family.</text>
</comment>
<sequence>MHGYRVCWVQINGRLSMGENIADNGGIREAFRAYELYVRRHGEDKPLPGLTEFTQQQLFFLSFANGNCAHARKESMALGLRVNVHSPFRYRVIGSLSNLQAFRETWHCSDSPMAPNPEDTCTLW</sequence>
<protein>
    <recommendedName>
        <fullName evidence="2">Peptidase M13 C-terminal domain-containing protein</fullName>
    </recommendedName>
</protein>
<dbReference type="InterPro" id="IPR024079">
    <property type="entry name" value="MetalloPept_cat_dom_sf"/>
</dbReference>
<name>A0A7R9ACW9_9CRUS</name>
<feature type="domain" description="Peptidase M13 C-terminal" evidence="2">
    <location>
        <begin position="10"/>
        <end position="121"/>
    </location>
</feature>
<dbReference type="Pfam" id="PF01431">
    <property type="entry name" value="Peptidase_M13"/>
    <property type="match status" value="1"/>
</dbReference>
<proteinExistence type="inferred from homology"/>